<dbReference type="Proteomes" id="UP000677228">
    <property type="component" value="Unassembled WGS sequence"/>
</dbReference>
<name>A0A8S2G4D2_9BILA</name>
<dbReference type="EMBL" id="CAJOBA010079909">
    <property type="protein sequence ID" value="CAF4436683.1"/>
    <property type="molecule type" value="Genomic_DNA"/>
</dbReference>
<reference evidence="1" key="1">
    <citation type="submission" date="2021-02" db="EMBL/GenBank/DDBJ databases">
        <authorList>
            <person name="Nowell W R."/>
        </authorList>
    </citation>
    <scope>NUCLEOTIDE SEQUENCE</scope>
</reference>
<organism evidence="1 3">
    <name type="scientific">Didymodactylos carnosus</name>
    <dbReference type="NCBI Taxonomy" id="1234261"/>
    <lineage>
        <taxon>Eukaryota</taxon>
        <taxon>Metazoa</taxon>
        <taxon>Spiralia</taxon>
        <taxon>Gnathifera</taxon>
        <taxon>Rotifera</taxon>
        <taxon>Eurotatoria</taxon>
        <taxon>Bdelloidea</taxon>
        <taxon>Philodinida</taxon>
        <taxon>Philodinidae</taxon>
        <taxon>Didymodactylos</taxon>
    </lineage>
</organism>
<evidence type="ECO:0000313" key="2">
    <source>
        <dbReference type="EMBL" id="CAF4436683.1"/>
    </source>
</evidence>
<evidence type="ECO:0000313" key="3">
    <source>
        <dbReference type="Proteomes" id="UP000677228"/>
    </source>
</evidence>
<comment type="caution">
    <text evidence="1">The sequence shown here is derived from an EMBL/GenBank/DDBJ whole genome shotgun (WGS) entry which is preliminary data.</text>
</comment>
<proteinExistence type="predicted"/>
<dbReference type="EMBL" id="CAJNOK010055212">
    <property type="protein sequence ID" value="CAF1618669.1"/>
    <property type="molecule type" value="Genomic_DNA"/>
</dbReference>
<sequence>VLVDYHNGLLDIIENDNSIRNSIVLQNLVNSLTQKEVSIIQIARDSKGVISLSDQDFKQIEQIARASLISVDKQDKNEYTQLNFDFIYVQSYIIRNYLLLSRINYKHVHKIYQCYIQKKETDVSTTVASSYVGQDFNIPIDQEKLENEWNYLTEMMLDKLYNSLSTIKHISFMLKDQLNQQQQHDNKIDLSKMYLYEFVEQYSLSEEQEQLNECKIKNFQL</sequence>
<dbReference type="Proteomes" id="UP000682733">
    <property type="component" value="Unassembled WGS sequence"/>
</dbReference>
<dbReference type="AlphaFoldDB" id="A0A8S2G4D2"/>
<feature type="non-terminal residue" evidence="1">
    <location>
        <position position="221"/>
    </location>
</feature>
<gene>
    <name evidence="1" type="ORF">OVA965_LOCUS43060</name>
    <name evidence="2" type="ORF">TMI583_LOCUS45178</name>
</gene>
<evidence type="ECO:0000313" key="1">
    <source>
        <dbReference type="EMBL" id="CAF1618669.1"/>
    </source>
</evidence>
<feature type="non-terminal residue" evidence="1">
    <location>
        <position position="1"/>
    </location>
</feature>
<accession>A0A8S2G4D2</accession>
<protein>
    <submittedName>
        <fullName evidence="1">Uncharacterized protein</fullName>
    </submittedName>
</protein>